<proteinExistence type="predicted"/>
<dbReference type="AlphaFoldDB" id="A0A0G9H921"/>
<protein>
    <recommendedName>
        <fullName evidence="2">Putative zinc-finger domain-containing protein</fullName>
    </recommendedName>
</protein>
<comment type="caution">
    <text evidence="3">The sequence shown here is derived from an EMBL/GenBank/DDBJ whole genome shotgun (WGS) entry which is preliminary data.</text>
</comment>
<evidence type="ECO:0000256" key="1">
    <source>
        <dbReference type="SAM" id="Phobius"/>
    </source>
</evidence>
<dbReference type="RefSeq" id="WP_046971395.1">
    <property type="nucleotide sequence ID" value="NZ_JPLA01000021.1"/>
</dbReference>
<feature type="domain" description="Putative zinc-finger" evidence="2">
    <location>
        <begin position="3"/>
        <end position="36"/>
    </location>
</feature>
<dbReference type="Proteomes" id="UP000035481">
    <property type="component" value="Unassembled WGS sequence"/>
</dbReference>
<dbReference type="STRING" id="1440762.Y882_08185"/>
<dbReference type="InterPro" id="IPR027383">
    <property type="entry name" value="Znf_put"/>
</dbReference>
<accession>A0A0G9H921</accession>
<name>A0A0G9H921_9GAMM</name>
<evidence type="ECO:0000313" key="4">
    <source>
        <dbReference type="Proteomes" id="UP000035481"/>
    </source>
</evidence>
<organism evidence="3 4">
    <name type="scientific">Dyella japonica DSM 16301</name>
    <dbReference type="NCBI Taxonomy" id="1440762"/>
    <lineage>
        <taxon>Bacteria</taxon>
        <taxon>Pseudomonadati</taxon>
        <taxon>Pseudomonadota</taxon>
        <taxon>Gammaproteobacteria</taxon>
        <taxon>Lysobacterales</taxon>
        <taxon>Rhodanobacteraceae</taxon>
        <taxon>Dyella</taxon>
    </lineage>
</organism>
<dbReference type="Gene3D" id="1.10.10.1320">
    <property type="entry name" value="Anti-sigma factor, zinc-finger domain"/>
    <property type="match status" value="1"/>
</dbReference>
<sequence length="261" mass="28439">MMCDDAGLLLHAYLDDELDAASSAAVARHLHDCSACKARYETYAIMQKALSEPALYRRAPDALRAQWTTPVAPAAASKVTPITVRRRTPVAFAAAAGFAAAVLLSVPAWLHWLPSRGADNAIVAQAIAGHLRSLQGEHLLDVVSTDQHTVKPWFEGKLDFSPRVKDLAPEGFPLVGGRLDALDGHSVAALIYKRRLHVINLFQWPAENGSATQVATQEHGYTVIRWTGDGMHYVVISDVNEGDLKQFVLAFQNEANPLMAR</sequence>
<keyword evidence="1" id="KW-0472">Membrane</keyword>
<evidence type="ECO:0000259" key="2">
    <source>
        <dbReference type="Pfam" id="PF13490"/>
    </source>
</evidence>
<keyword evidence="1" id="KW-1133">Transmembrane helix</keyword>
<dbReference type="EMBL" id="JPLA01000021">
    <property type="protein sequence ID" value="KLD64172.1"/>
    <property type="molecule type" value="Genomic_DNA"/>
</dbReference>
<reference evidence="3 4" key="1">
    <citation type="journal article" date="2015" name="Antonie Van Leeuwenhoek">
        <title>A phylogenomic and molecular marker based taxonomic framework for the order Xanthomonadales: proposal to transfer the families Algiphilaceae and Solimonadaceae to the order Nevskiales ord. nov. and to create a new family within the order Xanthomonadales, the family Rhodanobacteraceae fam. nov., containing the genus Rhodanobacter and its closest relatives.</title>
        <authorList>
            <person name="Naushad S."/>
            <person name="Adeolu M."/>
            <person name="Wong S."/>
            <person name="Sohail M."/>
            <person name="Schellhorn H.E."/>
            <person name="Gupta R.S."/>
        </authorList>
    </citation>
    <scope>NUCLEOTIDE SEQUENCE [LARGE SCALE GENOMIC DNA]</scope>
    <source>
        <strain evidence="3 4">DSM 16301</strain>
    </source>
</reference>
<gene>
    <name evidence="3" type="ORF">Y882_08185</name>
</gene>
<keyword evidence="1" id="KW-0812">Transmembrane</keyword>
<evidence type="ECO:0000313" key="3">
    <source>
        <dbReference type="EMBL" id="KLD64172.1"/>
    </source>
</evidence>
<dbReference type="InterPro" id="IPR041916">
    <property type="entry name" value="Anti_sigma_zinc_sf"/>
</dbReference>
<dbReference type="Pfam" id="PF13490">
    <property type="entry name" value="zf-HC2"/>
    <property type="match status" value="1"/>
</dbReference>
<dbReference type="OrthoDB" id="191790at2"/>
<feature type="transmembrane region" description="Helical" evidence="1">
    <location>
        <begin position="90"/>
        <end position="112"/>
    </location>
</feature>
<dbReference type="PATRIC" id="fig|1440762.4.peg.1128"/>